<keyword evidence="2" id="KW-1185">Reference proteome</keyword>
<comment type="caution">
    <text evidence="1">The sequence shown here is derived from an EMBL/GenBank/DDBJ whole genome shotgun (WGS) entry which is preliminary data.</text>
</comment>
<name>A0ABS6JJK3_9BACI</name>
<gene>
    <name evidence="1" type="ORF">KS419_18480</name>
</gene>
<dbReference type="EMBL" id="JAHQCS010000150">
    <property type="protein sequence ID" value="MBU9713718.1"/>
    <property type="molecule type" value="Genomic_DNA"/>
</dbReference>
<dbReference type="RefSeq" id="WP_217067869.1">
    <property type="nucleotide sequence ID" value="NZ_JAHQCS010000150.1"/>
</dbReference>
<evidence type="ECO:0000313" key="2">
    <source>
        <dbReference type="Proteomes" id="UP000784880"/>
    </source>
</evidence>
<dbReference type="Proteomes" id="UP000784880">
    <property type="component" value="Unassembled WGS sequence"/>
</dbReference>
<proteinExistence type="predicted"/>
<evidence type="ECO:0000313" key="1">
    <source>
        <dbReference type="EMBL" id="MBU9713718.1"/>
    </source>
</evidence>
<accession>A0ABS6JJK3</accession>
<protein>
    <submittedName>
        <fullName evidence="1">CpXC domain-containing protein</fullName>
    </submittedName>
</protein>
<reference evidence="1 2" key="1">
    <citation type="submission" date="2021-06" db="EMBL/GenBank/DDBJ databases">
        <title>Bacillus sp. RD4P76, an endophyte from a halophyte.</title>
        <authorList>
            <person name="Sun J.-Q."/>
        </authorList>
    </citation>
    <scope>NUCLEOTIDE SEQUENCE [LARGE SCALE GENOMIC DNA]</scope>
    <source>
        <strain evidence="1 2">CGMCC 1.15917</strain>
    </source>
</reference>
<organism evidence="1 2">
    <name type="scientific">Evansella tamaricis</name>
    <dbReference type="NCBI Taxonomy" id="2069301"/>
    <lineage>
        <taxon>Bacteria</taxon>
        <taxon>Bacillati</taxon>
        <taxon>Bacillota</taxon>
        <taxon>Bacilli</taxon>
        <taxon>Bacillales</taxon>
        <taxon>Bacillaceae</taxon>
        <taxon>Evansella</taxon>
    </lineage>
</organism>
<sequence length="78" mass="8948">MPISLFTQKRIEQRSHVICPSCNEKTSYTEWNQIAKDVYGKNSPDIRAASLNPKVSFPFQCPNCHMGYSAHLLQFTDK</sequence>